<dbReference type="Proteomes" id="UP000199017">
    <property type="component" value="Unassembled WGS sequence"/>
</dbReference>
<name>A0A1G8EDT4_9BACI</name>
<accession>A0A1G8EDT4</accession>
<organism evidence="9 10">
    <name type="scientific">Alteribacillus bidgolensis</name>
    <dbReference type="NCBI Taxonomy" id="930129"/>
    <lineage>
        <taxon>Bacteria</taxon>
        <taxon>Bacillati</taxon>
        <taxon>Bacillota</taxon>
        <taxon>Bacilli</taxon>
        <taxon>Bacillales</taxon>
        <taxon>Bacillaceae</taxon>
        <taxon>Alteribacillus</taxon>
    </lineage>
</organism>
<dbReference type="GO" id="GO:0005886">
    <property type="term" value="C:plasma membrane"/>
    <property type="evidence" value="ECO:0007669"/>
    <property type="project" value="UniProtKB-SubCell"/>
</dbReference>
<feature type="transmembrane region" description="Helical" evidence="8">
    <location>
        <begin position="235"/>
        <end position="254"/>
    </location>
</feature>
<dbReference type="GO" id="GO:0022857">
    <property type="term" value="F:transmembrane transporter activity"/>
    <property type="evidence" value="ECO:0007669"/>
    <property type="project" value="InterPro"/>
</dbReference>
<dbReference type="RefSeq" id="WP_170031845.1">
    <property type="nucleotide sequence ID" value="NZ_FNDU01000002.1"/>
</dbReference>
<feature type="transmembrane region" description="Helical" evidence="8">
    <location>
        <begin position="136"/>
        <end position="162"/>
    </location>
</feature>
<comment type="similarity">
    <text evidence="2">Belongs to the BCCT transporter (TC 2.A.15) family.</text>
</comment>
<dbReference type="PANTHER" id="PTHR30047:SF7">
    <property type="entry name" value="HIGH-AFFINITY CHOLINE TRANSPORT PROTEIN"/>
    <property type="match status" value="1"/>
</dbReference>
<dbReference type="PANTHER" id="PTHR30047">
    <property type="entry name" value="HIGH-AFFINITY CHOLINE TRANSPORT PROTEIN-RELATED"/>
    <property type="match status" value="1"/>
</dbReference>
<dbReference type="EMBL" id="FNDU01000002">
    <property type="protein sequence ID" value="SDH67940.1"/>
    <property type="molecule type" value="Genomic_DNA"/>
</dbReference>
<feature type="transmembrane region" description="Helical" evidence="8">
    <location>
        <begin position="51"/>
        <end position="71"/>
    </location>
</feature>
<evidence type="ECO:0000256" key="8">
    <source>
        <dbReference type="SAM" id="Phobius"/>
    </source>
</evidence>
<evidence type="ECO:0000256" key="1">
    <source>
        <dbReference type="ARBA" id="ARBA00004651"/>
    </source>
</evidence>
<keyword evidence="7 8" id="KW-0472">Membrane</keyword>
<feature type="transmembrane region" description="Helical" evidence="8">
    <location>
        <begin position="106"/>
        <end position="124"/>
    </location>
</feature>
<feature type="transmembrane region" description="Helical" evidence="8">
    <location>
        <begin position="20"/>
        <end position="39"/>
    </location>
</feature>
<evidence type="ECO:0000313" key="9">
    <source>
        <dbReference type="EMBL" id="SDH67940.1"/>
    </source>
</evidence>
<evidence type="ECO:0000256" key="7">
    <source>
        <dbReference type="ARBA" id="ARBA00023136"/>
    </source>
</evidence>
<protein>
    <submittedName>
        <fullName evidence="9">Glycine betaine transporter</fullName>
    </submittedName>
</protein>
<reference evidence="9 10" key="1">
    <citation type="submission" date="2016-10" db="EMBL/GenBank/DDBJ databases">
        <authorList>
            <person name="de Groot N.N."/>
        </authorList>
    </citation>
    <scope>NUCLEOTIDE SEQUENCE [LARGE SCALE GENOMIC DNA]</scope>
    <source>
        <strain evidence="10">P4B,CCM 7963,CECT 7998,DSM 25260,IBRC-M 10614,KCTC 13821</strain>
    </source>
</reference>
<keyword evidence="6 8" id="KW-1133">Transmembrane helix</keyword>
<dbReference type="AlphaFoldDB" id="A0A1G8EDT4"/>
<dbReference type="Pfam" id="PF02028">
    <property type="entry name" value="BCCT"/>
    <property type="match status" value="1"/>
</dbReference>
<feature type="transmembrane region" description="Helical" evidence="8">
    <location>
        <begin position="193"/>
        <end position="214"/>
    </location>
</feature>
<evidence type="ECO:0000256" key="6">
    <source>
        <dbReference type="ARBA" id="ARBA00022989"/>
    </source>
</evidence>
<proteinExistence type="inferred from homology"/>
<keyword evidence="3" id="KW-0813">Transport</keyword>
<evidence type="ECO:0000256" key="3">
    <source>
        <dbReference type="ARBA" id="ARBA00022448"/>
    </source>
</evidence>
<keyword evidence="5 8" id="KW-0812">Transmembrane</keyword>
<evidence type="ECO:0000256" key="4">
    <source>
        <dbReference type="ARBA" id="ARBA00022475"/>
    </source>
</evidence>
<evidence type="ECO:0000256" key="5">
    <source>
        <dbReference type="ARBA" id="ARBA00022692"/>
    </source>
</evidence>
<dbReference type="STRING" id="930129.SAMN05216352_102178"/>
<keyword evidence="4" id="KW-1003">Cell membrane</keyword>
<gene>
    <name evidence="9" type="ORF">SAMN05216352_102178</name>
</gene>
<dbReference type="InterPro" id="IPR000060">
    <property type="entry name" value="BCCT_transptr"/>
</dbReference>
<feature type="transmembrane region" description="Helical" evidence="8">
    <location>
        <begin position="260"/>
        <end position="280"/>
    </location>
</feature>
<comment type="subcellular location">
    <subcellularLocation>
        <location evidence="1">Cell membrane</location>
        <topology evidence="1">Multi-pass membrane protein</topology>
    </subcellularLocation>
</comment>
<sequence length="312" mass="34302">MQLTSGLNFIWDVPNTFSTQITLIGILTALFLISASTGLNRGIKYLSNVNMLLGCLLLSILFLLGPSVQIINKLINSTASYIGTIIPASLHLETFAQNTWTETWTVFYWAWMCAWTPFVGSFIARISKGRTIREFVIGVLVVPTAIGIVWFSVFGGNALHLIHNLGLTSLMDAVNNDTSVAIFALLDYFPASFLLNIIAVVLITTFFITSADSVTFTLGMYSTNGDTDPPNEIKMIWGITFAGGAAVLLMSGGLEAMQNVIIAITFPFYILMVFMSYAIMKDIKKNKLANQSLQSYSIHSTEKNMNTNKQAK</sequence>
<keyword evidence="10" id="KW-1185">Reference proteome</keyword>
<evidence type="ECO:0000313" key="10">
    <source>
        <dbReference type="Proteomes" id="UP000199017"/>
    </source>
</evidence>
<evidence type="ECO:0000256" key="2">
    <source>
        <dbReference type="ARBA" id="ARBA00005658"/>
    </source>
</evidence>